<name>A0A2T7NB76_POMCA</name>
<dbReference type="InterPro" id="IPR011009">
    <property type="entry name" value="Kinase-like_dom_sf"/>
</dbReference>
<evidence type="ECO:0000313" key="3">
    <source>
        <dbReference type="Proteomes" id="UP000245119"/>
    </source>
</evidence>
<dbReference type="InterPro" id="IPR042983">
    <property type="entry name" value="PKDCC"/>
</dbReference>
<accession>A0A2T7NB76</accession>
<dbReference type="PANTHER" id="PTHR46448">
    <property type="entry name" value="PROTEIN KINASE DOMAIN-CONTAINING PROTEIN"/>
    <property type="match status" value="1"/>
</dbReference>
<dbReference type="GO" id="GO:0001501">
    <property type="term" value="P:skeletal system development"/>
    <property type="evidence" value="ECO:0007669"/>
    <property type="project" value="TreeGrafter"/>
</dbReference>
<organism evidence="2 3">
    <name type="scientific">Pomacea canaliculata</name>
    <name type="common">Golden apple snail</name>
    <dbReference type="NCBI Taxonomy" id="400727"/>
    <lineage>
        <taxon>Eukaryota</taxon>
        <taxon>Metazoa</taxon>
        <taxon>Spiralia</taxon>
        <taxon>Lophotrochozoa</taxon>
        <taxon>Mollusca</taxon>
        <taxon>Gastropoda</taxon>
        <taxon>Caenogastropoda</taxon>
        <taxon>Architaenioglossa</taxon>
        <taxon>Ampullarioidea</taxon>
        <taxon>Ampullariidae</taxon>
        <taxon>Pomacea</taxon>
    </lineage>
</organism>
<dbReference type="GO" id="GO:0004715">
    <property type="term" value="F:non-membrane spanning protein tyrosine kinase activity"/>
    <property type="evidence" value="ECO:0007669"/>
    <property type="project" value="InterPro"/>
</dbReference>
<dbReference type="GO" id="GO:0005524">
    <property type="term" value="F:ATP binding"/>
    <property type="evidence" value="ECO:0007669"/>
    <property type="project" value="InterPro"/>
</dbReference>
<dbReference type="STRING" id="400727.A0A2T7NB76"/>
<dbReference type="PROSITE" id="PS50011">
    <property type="entry name" value="PROTEIN_KINASE_DOM"/>
    <property type="match status" value="1"/>
</dbReference>
<comment type="caution">
    <text evidence="2">The sequence shown here is derived from an EMBL/GenBank/DDBJ whole genome shotgun (WGS) entry which is preliminary data.</text>
</comment>
<evidence type="ECO:0000259" key="1">
    <source>
        <dbReference type="PROSITE" id="PS50011"/>
    </source>
</evidence>
<keyword evidence="3" id="KW-1185">Reference proteome</keyword>
<feature type="domain" description="Protein kinase" evidence="1">
    <location>
        <begin position="81"/>
        <end position="418"/>
    </location>
</feature>
<dbReference type="AlphaFoldDB" id="A0A2T7NB76"/>
<sequence>MYIMIGRTCSEESFYDADYVNEDLPPRLMASISSRTNRPLKFWSTSDTVVEQAARVRQRNFAHRLVQRAVYPFNCTNISAIKIKKKIGHGVSKQTFLGEYQGGHVAVKMVTRHIHDVKSCLDNVRSDDPDIIRARSRCYLYSTMKLMKEILVAEQLHHHNMAQLLGYCVRSEESDSTDVAEHGGVHLRARLPILPWPARLRHAIEMADLLDYLEHSPLGSVVMPDFKEGHFVLVNSSLKLIDFDDINNVEPACSATSFKGDHSQCAYGVVCQRALCVGFNAKENMKNMNRLIFKRLLFPLTFPEQVVKDVGQLNAQLDFLVLTAAELYDKLVQIERKAVGLALGVVLRVLLSPSHRHYLFSLTSLGGSSYQTNQPATSSPHTALSAFVAGSHGPQQSTTVLNTTLKSFPKCRQTTSQP</sequence>
<dbReference type="SUPFAM" id="SSF56112">
    <property type="entry name" value="Protein kinase-like (PK-like)"/>
    <property type="match status" value="1"/>
</dbReference>
<reference evidence="2 3" key="1">
    <citation type="submission" date="2018-04" db="EMBL/GenBank/DDBJ databases">
        <title>The genome of golden apple snail Pomacea canaliculata provides insight into stress tolerance and invasive adaptation.</title>
        <authorList>
            <person name="Liu C."/>
            <person name="Liu B."/>
            <person name="Ren Y."/>
            <person name="Zhang Y."/>
            <person name="Wang H."/>
            <person name="Li S."/>
            <person name="Jiang F."/>
            <person name="Yin L."/>
            <person name="Zhang G."/>
            <person name="Qian W."/>
            <person name="Fan W."/>
        </authorList>
    </citation>
    <scope>NUCLEOTIDE SEQUENCE [LARGE SCALE GENOMIC DNA]</scope>
    <source>
        <strain evidence="2">SZHN2017</strain>
        <tissue evidence="2">Muscle</tissue>
    </source>
</reference>
<protein>
    <recommendedName>
        <fullName evidence="1">Protein kinase domain-containing protein</fullName>
    </recommendedName>
</protein>
<dbReference type="EMBL" id="PZQS01000014">
    <property type="protein sequence ID" value="PVD18424.1"/>
    <property type="molecule type" value="Genomic_DNA"/>
</dbReference>
<dbReference type="InterPro" id="IPR000719">
    <property type="entry name" value="Prot_kinase_dom"/>
</dbReference>
<proteinExistence type="predicted"/>
<dbReference type="GO" id="GO:0005576">
    <property type="term" value="C:extracellular region"/>
    <property type="evidence" value="ECO:0007669"/>
    <property type="project" value="TreeGrafter"/>
</dbReference>
<dbReference type="Gene3D" id="1.10.510.10">
    <property type="entry name" value="Transferase(Phosphotransferase) domain 1"/>
    <property type="match status" value="1"/>
</dbReference>
<dbReference type="PANTHER" id="PTHR46448:SF1">
    <property type="entry name" value="PROTEIN KINASE DOMAIN-CONTAINING PROTEIN"/>
    <property type="match status" value="1"/>
</dbReference>
<evidence type="ECO:0000313" key="2">
    <source>
        <dbReference type="EMBL" id="PVD18424.1"/>
    </source>
</evidence>
<gene>
    <name evidence="2" type="ORF">C0Q70_20973</name>
</gene>
<dbReference type="OrthoDB" id="4062651at2759"/>
<dbReference type="Proteomes" id="UP000245119">
    <property type="component" value="Linkage Group LG14"/>
</dbReference>